<sequence length="65" mass="7331">MRYDIVRFKLLSHMLLMQHSGIALSDTVLCDDEMIKNFIEEGISPVDAINQIGISIKTSEVSISY</sequence>
<proteinExistence type="predicted"/>
<reference evidence="1 2" key="1">
    <citation type="submission" date="2014-02" db="EMBL/GenBank/DDBJ databases">
        <authorList>
            <person name="Genoscope - CEA"/>
        </authorList>
    </citation>
    <scope>NUCLEOTIDE SEQUENCE [LARGE SCALE GENOMIC DNA]</scope>
    <source>
        <strain evidence="1 2">CS03</strain>
    </source>
</reference>
<organism evidence="1 2">
    <name type="scientific">Xenorhabdus bovienii</name>
    <name type="common">Xenorhabdus nematophila subsp. bovienii</name>
    <dbReference type="NCBI Taxonomy" id="40576"/>
    <lineage>
        <taxon>Bacteria</taxon>
        <taxon>Pseudomonadati</taxon>
        <taxon>Pseudomonadota</taxon>
        <taxon>Gammaproteobacteria</taxon>
        <taxon>Enterobacterales</taxon>
        <taxon>Morganellaceae</taxon>
        <taxon>Xenorhabdus</taxon>
    </lineage>
</organism>
<dbReference type="AlphaFoldDB" id="A0A0B6XD10"/>
<dbReference type="InterPro" id="IPR009610">
    <property type="entry name" value="CbtA_toxin"/>
</dbReference>
<dbReference type="EMBL" id="FO818637">
    <property type="protein sequence ID" value="CDM91071.1"/>
    <property type="molecule type" value="Genomic_DNA"/>
</dbReference>
<protein>
    <submittedName>
        <fullName evidence="1">Uncharacterized protein</fullName>
    </submittedName>
</protein>
<dbReference type="RefSeq" id="WP_071839216.1">
    <property type="nucleotide sequence ID" value="NZ_CAWMEF010000001.1"/>
</dbReference>
<dbReference type="KEGG" id="xbv:XBW1_3715"/>
<evidence type="ECO:0000313" key="1">
    <source>
        <dbReference type="EMBL" id="CDM91071.1"/>
    </source>
</evidence>
<dbReference type="Proteomes" id="UP000032930">
    <property type="component" value="Chromosome"/>
</dbReference>
<name>A0A0B6XD10_XENBV</name>
<dbReference type="Pfam" id="PF06755">
    <property type="entry name" value="CbtA_toxin"/>
    <property type="match status" value="1"/>
</dbReference>
<evidence type="ECO:0000313" key="2">
    <source>
        <dbReference type="Proteomes" id="UP000032930"/>
    </source>
</evidence>
<accession>A0A0B6XD10</accession>
<gene>
    <name evidence="1" type="ORF">XBW1_3715</name>
</gene>